<evidence type="ECO:0000313" key="4">
    <source>
        <dbReference type="Proteomes" id="UP000368032"/>
    </source>
</evidence>
<dbReference type="GO" id="GO:0006313">
    <property type="term" value="P:DNA transposition"/>
    <property type="evidence" value="ECO:0007669"/>
    <property type="project" value="InterPro"/>
</dbReference>
<dbReference type="Pfam" id="PF02371">
    <property type="entry name" value="Transposase_20"/>
    <property type="match status" value="1"/>
</dbReference>
<protein>
    <submittedName>
        <fullName evidence="3">Transposase IS116/IS110/IS902 family protein</fullName>
    </submittedName>
</protein>
<dbReference type="PANTHER" id="PTHR33055">
    <property type="entry name" value="TRANSPOSASE FOR INSERTION SEQUENCE ELEMENT IS1111A"/>
    <property type="match status" value="1"/>
</dbReference>
<dbReference type="Proteomes" id="UP000368032">
    <property type="component" value="Unassembled WGS sequence"/>
</dbReference>
<organism evidence="3 4">
    <name type="scientific">Collinsella aerofaciens</name>
    <dbReference type="NCBI Taxonomy" id="74426"/>
    <lineage>
        <taxon>Bacteria</taxon>
        <taxon>Bacillati</taxon>
        <taxon>Actinomycetota</taxon>
        <taxon>Coriobacteriia</taxon>
        <taxon>Coriobacteriales</taxon>
        <taxon>Coriobacteriaceae</taxon>
        <taxon>Collinsella</taxon>
    </lineage>
</organism>
<evidence type="ECO:0000313" key="3">
    <source>
        <dbReference type="EMBL" id="VWM02300.1"/>
    </source>
</evidence>
<feature type="domain" description="Transposase IS110-like N-terminal" evidence="1">
    <location>
        <begin position="8"/>
        <end position="151"/>
    </location>
</feature>
<feature type="domain" description="Transposase IS116/IS110/IS902 C-terminal" evidence="2">
    <location>
        <begin position="229"/>
        <end position="304"/>
    </location>
</feature>
<accession>A0A5K1JDU5</accession>
<gene>
    <name evidence="3" type="ORF">CKJAJONC_01985</name>
</gene>
<proteinExistence type="predicted"/>
<dbReference type="NCBIfam" id="NF033542">
    <property type="entry name" value="transpos_IS110"/>
    <property type="match status" value="1"/>
</dbReference>
<sequence>MLDTTTFIGLDVHARSIKAVSLDVMTGEVRAATFGYDAGAVAEWVRSVDPGARCVYESGVTGFDLQKRLSGLGVDCVVGAVSKMIKPSADRRRKNDRNDAEFLARMLSVGNVVEVWVPDDECEAARDLTRALEDARDDLSRSKQRLSKFLLRHGLVFDERTPTGRRKGNWTRAHWSWIESIRFAEGADNDVLAYYVDAVRRAAEEKARLEGLVEAEARKPRWRRRVDSLRCLKGVDTASAADLVFEAGEFSRFGNARSFAAWVGLTPSEHSSGESDRRGAITKAGNKHLRKTLVEAAWHYLTCSGRPKDLAKGQAPDRGARRHAAKGVRRLVERREALLARGVHGNKANVATARELACWVWAVGLMAEEA</sequence>
<dbReference type="AlphaFoldDB" id="A0A5K1JDU5"/>
<dbReference type="EMBL" id="CABWIF010000045">
    <property type="protein sequence ID" value="VWM02300.1"/>
    <property type="molecule type" value="Genomic_DNA"/>
</dbReference>
<dbReference type="InterPro" id="IPR047650">
    <property type="entry name" value="Transpos_IS110"/>
</dbReference>
<dbReference type="GO" id="GO:0003677">
    <property type="term" value="F:DNA binding"/>
    <property type="evidence" value="ECO:0007669"/>
    <property type="project" value="InterPro"/>
</dbReference>
<evidence type="ECO:0000259" key="1">
    <source>
        <dbReference type="Pfam" id="PF01548"/>
    </source>
</evidence>
<reference evidence="3 4" key="1">
    <citation type="submission" date="2019-10" db="EMBL/GenBank/DDBJ databases">
        <authorList>
            <person name="Wolf R A."/>
        </authorList>
    </citation>
    <scope>NUCLEOTIDE SEQUENCE [LARGE SCALE GENOMIC DNA]</scope>
    <source>
        <strain evidence="3">Collinsella_aerofaciens_DSM_13712</strain>
    </source>
</reference>
<dbReference type="Pfam" id="PF01548">
    <property type="entry name" value="DEDD_Tnp_IS110"/>
    <property type="match status" value="1"/>
</dbReference>
<dbReference type="InterPro" id="IPR003346">
    <property type="entry name" value="Transposase_20"/>
</dbReference>
<dbReference type="RefSeq" id="WP_226812546.1">
    <property type="nucleotide sequence ID" value="NZ_CABWIF010000045.1"/>
</dbReference>
<dbReference type="InterPro" id="IPR002525">
    <property type="entry name" value="Transp_IS110-like_N"/>
</dbReference>
<name>A0A5K1JDU5_9ACTN</name>
<evidence type="ECO:0000259" key="2">
    <source>
        <dbReference type="Pfam" id="PF02371"/>
    </source>
</evidence>
<dbReference type="GO" id="GO:0004803">
    <property type="term" value="F:transposase activity"/>
    <property type="evidence" value="ECO:0007669"/>
    <property type="project" value="InterPro"/>
</dbReference>